<name>A0A2R6NUX9_9APHY</name>
<gene>
    <name evidence="1" type="ORF">PHLCEN_2v8012</name>
</gene>
<evidence type="ECO:0000313" key="1">
    <source>
        <dbReference type="EMBL" id="PSR77208.1"/>
    </source>
</evidence>
<dbReference type="Proteomes" id="UP000186601">
    <property type="component" value="Unassembled WGS sequence"/>
</dbReference>
<comment type="caution">
    <text evidence="1">The sequence shown here is derived from an EMBL/GenBank/DDBJ whole genome shotgun (WGS) entry which is preliminary data.</text>
</comment>
<dbReference type="EMBL" id="MLYV02000808">
    <property type="protein sequence ID" value="PSR77208.1"/>
    <property type="molecule type" value="Genomic_DNA"/>
</dbReference>
<organism evidence="1 2">
    <name type="scientific">Hermanssonia centrifuga</name>
    <dbReference type="NCBI Taxonomy" id="98765"/>
    <lineage>
        <taxon>Eukaryota</taxon>
        <taxon>Fungi</taxon>
        <taxon>Dikarya</taxon>
        <taxon>Basidiomycota</taxon>
        <taxon>Agaricomycotina</taxon>
        <taxon>Agaricomycetes</taxon>
        <taxon>Polyporales</taxon>
        <taxon>Meruliaceae</taxon>
        <taxon>Hermanssonia</taxon>
    </lineage>
</organism>
<protein>
    <submittedName>
        <fullName evidence="1">Uncharacterized protein</fullName>
    </submittedName>
</protein>
<reference evidence="1 2" key="1">
    <citation type="submission" date="2018-02" db="EMBL/GenBank/DDBJ databases">
        <title>Genome sequence of the basidiomycete white-rot fungus Phlebia centrifuga.</title>
        <authorList>
            <person name="Granchi Z."/>
            <person name="Peng M."/>
            <person name="de Vries R.P."/>
            <person name="Hilden K."/>
            <person name="Makela M.R."/>
            <person name="Grigoriev I."/>
            <person name="Riley R."/>
        </authorList>
    </citation>
    <scope>NUCLEOTIDE SEQUENCE [LARGE SCALE GENOMIC DNA]</scope>
    <source>
        <strain evidence="1 2">FBCC195</strain>
    </source>
</reference>
<sequence length="88" mass="9469">MAKSAARTTAPIMPVITPDISAIMVKHCDRRKMLRSSVKKERPAVTGCSTRRIVKVSNTALVTSGGKPDRERISAGIVYPRVGAVHSP</sequence>
<accession>A0A2R6NUX9</accession>
<keyword evidence="2" id="KW-1185">Reference proteome</keyword>
<proteinExistence type="predicted"/>
<evidence type="ECO:0000313" key="2">
    <source>
        <dbReference type="Proteomes" id="UP000186601"/>
    </source>
</evidence>
<dbReference type="AlphaFoldDB" id="A0A2R6NUX9"/>